<organism evidence="2 3">
    <name type="scientific">Glycomyces albidus</name>
    <dbReference type="NCBI Taxonomy" id="2656774"/>
    <lineage>
        <taxon>Bacteria</taxon>
        <taxon>Bacillati</taxon>
        <taxon>Actinomycetota</taxon>
        <taxon>Actinomycetes</taxon>
        <taxon>Glycomycetales</taxon>
        <taxon>Glycomycetaceae</taxon>
        <taxon>Glycomyces</taxon>
    </lineage>
</organism>
<dbReference type="InterPro" id="IPR052164">
    <property type="entry name" value="Anthracycline_SecMetBiosynth"/>
</dbReference>
<protein>
    <recommendedName>
        <fullName evidence="1">Glyoxalase-like domain-containing protein</fullName>
    </recommendedName>
</protein>
<keyword evidence="3" id="KW-1185">Reference proteome</keyword>
<dbReference type="PANTHER" id="PTHR33993">
    <property type="entry name" value="GLYOXALASE-RELATED"/>
    <property type="match status" value="1"/>
</dbReference>
<dbReference type="RefSeq" id="WP_153024242.1">
    <property type="nucleotide sequence ID" value="NZ_WIAO01000004.1"/>
</dbReference>
<dbReference type="Gene3D" id="3.10.180.10">
    <property type="entry name" value="2,3-Dihydroxybiphenyl 1,2-Dioxygenase, domain 1"/>
    <property type="match status" value="2"/>
</dbReference>
<evidence type="ECO:0000259" key="1">
    <source>
        <dbReference type="Pfam" id="PF18029"/>
    </source>
</evidence>
<dbReference type="Pfam" id="PF18029">
    <property type="entry name" value="Glyoxalase_6"/>
    <property type="match status" value="1"/>
</dbReference>
<dbReference type="Proteomes" id="UP000477750">
    <property type="component" value="Unassembled WGS sequence"/>
</dbReference>
<comment type="caution">
    <text evidence="2">The sequence shown here is derived from an EMBL/GenBank/DDBJ whole genome shotgun (WGS) entry which is preliminary data.</text>
</comment>
<reference evidence="2 3" key="1">
    <citation type="submission" date="2019-10" db="EMBL/GenBank/DDBJ databases">
        <title>Glycomyces albidus sp. nov., a novel actinomycete isolated from rhizosphere soil of wheat (Triticum aestivum L.).</title>
        <authorList>
            <person name="Qian L."/>
        </authorList>
    </citation>
    <scope>NUCLEOTIDE SEQUENCE [LARGE SCALE GENOMIC DNA]</scope>
    <source>
        <strain evidence="2 3">NEAU-7082</strain>
    </source>
</reference>
<evidence type="ECO:0000313" key="2">
    <source>
        <dbReference type="EMBL" id="MQM25083.1"/>
    </source>
</evidence>
<proteinExistence type="predicted"/>
<gene>
    <name evidence="2" type="ORF">GFD30_05755</name>
</gene>
<dbReference type="CDD" id="cd07247">
    <property type="entry name" value="SgaA_N_like"/>
    <property type="match status" value="1"/>
</dbReference>
<dbReference type="SUPFAM" id="SSF54593">
    <property type="entry name" value="Glyoxalase/Bleomycin resistance protein/Dihydroxybiphenyl dioxygenase"/>
    <property type="match status" value="2"/>
</dbReference>
<dbReference type="EMBL" id="WIAO01000004">
    <property type="protein sequence ID" value="MQM25083.1"/>
    <property type="molecule type" value="Genomic_DNA"/>
</dbReference>
<sequence>MTSIALGAPIWADSVTSDLRADTAFYEGLFGWASEDSGEEFGNYTTFGIPDGSPGAGRPVMGIMPCPPGMSPSKSWNLHFKVASCEAATDQAVRLGAVLEDGPGEVSGMLRYSMLTDPNGAPFGLVEALDPTTGFGAWGEPNTVSWAEYHYDGAPADAMRFYAALLGWNVTTPPWEDPSNPRPYAALSPDGGGEEFGGCHAAAGFEKDLPPQWSVMVAVDDAEAVCARAKEFGGSVAAEPMEVPGLLVAGVAAPSGTVVSIHSQRPWE</sequence>
<accession>A0A6L5G633</accession>
<dbReference type="InterPro" id="IPR041581">
    <property type="entry name" value="Glyoxalase_6"/>
</dbReference>
<evidence type="ECO:0000313" key="3">
    <source>
        <dbReference type="Proteomes" id="UP000477750"/>
    </source>
</evidence>
<name>A0A6L5G633_9ACTN</name>
<dbReference type="PANTHER" id="PTHR33993:SF14">
    <property type="entry name" value="GB|AAF24581.1"/>
    <property type="match status" value="1"/>
</dbReference>
<dbReference type="AlphaFoldDB" id="A0A6L5G633"/>
<feature type="domain" description="Glyoxalase-like" evidence="1">
    <location>
        <begin position="16"/>
        <end position="125"/>
    </location>
</feature>
<dbReference type="InterPro" id="IPR029068">
    <property type="entry name" value="Glyas_Bleomycin-R_OHBP_Dase"/>
</dbReference>